<dbReference type="InterPro" id="IPR055130">
    <property type="entry name" value="PreP_C"/>
</dbReference>
<evidence type="ECO:0000259" key="1">
    <source>
        <dbReference type="SMART" id="SM01264"/>
    </source>
</evidence>
<dbReference type="PANTHER" id="PTHR43016:SF13">
    <property type="entry name" value="PRESEQUENCE PROTEASE, MITOCHONDRIAL"/>
    <property type="match status" value="1"/>
</dbReference>
<dbReference type="InterPro" id="IPR007863">
    <property type="entry name" value="Peptidase_M16_C"/>
</dbReference>
<dbReference type="GO" id="GO:0046872">
    <property type="term" value="F:metal ion binding"/>
    <property type="evidence" value="ECO:0007669"/>
    <property type="project" value="InterPro"/>
</dbReference>
<dbReference type="SUPFAM" id="SSF63411">
    <property type="entry name" value="LuxS/MPP-like metallohydrolase"/>
    <property type="match status" value="4"/>
</dbReference>
<dbReference type="Pfam" id="PF05193">
    <property type="entry name" value="Peptidase_M16_C"/>
    <property type="match status" value="1"/>
</dbReference>
<dbReference type="GO" id="GO:0016485">
    <property type="term" value="P:protein processing"/>
    <property type="evidence" value="ECO:0007669"/>
    <property type="project" value="TreeGrafter"/>
</dbReference>
<proteinExistence type="predicted"/>
<comment type="caution">
    <text evidence="2">The sequence shown here is derived from an EMBL/GenBank/DDBJ whole genome shotgun (WGS) entry which is preliminary data.</text>
</comment>
<dbReference type="AlphaFoldDB" id="A0A5C4NE98"/>
<dbReference type="Pfam" id="PF00675">
    <property type="entry name" value="Peptidase_M16"/>
    <property type="match status" value="1"/>
</dbReference>
<keyword evidence="3" id="KW-1185">Reference proteome</keyword>
<feature type="domain" description="Peptidase M16C associated" evidence="1">
    <location>
        <begin position="427"/>
        <end position="639"/>
    </location>
</feature>
<sequence>MHRRTGAEIAAVENADRNNVFAITFATLPGDDTGVAHVLEHLVFRGSQGFPLARPFAGLLQGSMQTYLNATTGPDRTTFHLASQSAADLRNLVDVTLDAVLRPLLRHEHFEEEAWNIVPGGPGGEARLGGIVLNEMRGHYAAPVNALAEELRAALLPGTVYARSHGGRPERIPDLTHRALVRFHRGHYYPSNARIFLWGDGDVVARLDGVDRHLAGFGRRAPAPPIEIASEVHEPCPKPWAVPEAPVQAALGWRLPEGMGPLDPALLALALVEMPGAPLAEALREAGLCLWGAPVLEPFRRTLFRVGVRETTAERAGRLEAVVLEALDRVVRDGVPGGRLSRACDRLDLALRESADGPRPRGLVVLERVLNGWRHGGDPLELLDHGPALAALRARLEGGPGPFRDLVRGVLLENPSRVTILRPAMSDAGDAGWLADLAARLSVDGRRRPIRQATVQAGTAPDGAGPGLPMLSRADLPREVARVPVVREGAVLCLDLGEPRVVRLDLSLDLGRLPPRLLGLTPFLGRWLTGGGSGDGLSFAVWSRSGPHGAAAGLTLRGKALAERAGELASRMAEMVVERPPESGALPRLVAEEIARQEARLLGAGHQVVDLRLRAGSGPAGAMADRLDGLGQLAVLRGLGDDEEALAADLSELLRHLRAPARLTVGLTGTEDLSLAKALLSAIAVADPAQGALGVVPVPGPCREGHVVASPVQAVGRAADLRAAGLEVSGATAVGMRALATGWLWDRLRVAGGAYGATAVLDAATGVASLLTARDPHLLGTLDAMAESGGWLRREASDSLLERCRIGAVAALDRPMPAEALMLEVLQREGTGWTDERRQAELEEVLGAELRDLHELADALDAGLPEGPVAVLGSRAALEAALAERPGFLSLA</sequence>
<evidence type="ECO:0000313" key="3">
    <source>
        <dbReference type="Proteomes" id="UP000305709"/>
    </source>
</evidence>
<accession>A0A5C4NE98</accession>
<organism evidence="2 3">
    <name type="scientific">Rubellimicrobium roseum</name>
    <dbReference type="NCBI Taxonomy" id="687525"/>
    <lineage>
        <taxon>Bacteria</taxon>
        <taxon>Pseudomonadati</taxon>
        <taxon>Pseudomonadota</taxon>
        <taxon>Alphaproteobacteria</taxon>
        <taxon>Rhodobacterales</taxon>
        <taxon>Roseobacteraceae</taxon>
        <taxon>Rubellimicrobium</taxon>
    </lineage>
</organism>
<dbReference type="Proteomes" id="UP000305709">
    <property type="component" value="Unassembled WGS sequence"/>
</dbReference>
<dbReference type="GO" id="GO:0004222">
    <property type="term" value="F:metalloendopeptidase activity"/>
    <property type="evidence" value="ECO:0007669"/>
    <property type="project" value="TreeGrafter"/>
</dbReference>
<dbReference type="Pfam" id="PF08367">
    <property type="entry name" value="M16C_assoc"/>
    <property type="match status" value="1"/>
</dbReference>
<reference evidence="2 3" key="1">
    <citation type="submission" date="2019-06" db="EMBL/GenBank/DDBJ databases">
        <authorList>
            <person name="Jiang L."/>
        </authorList>
    </citation>
    <scope>NUCLEOTIDE SEQUENCE [LARGE SCALE GENOMIC DNA]</scope>
    <source>
        <strain evidence="2 3">YIM 48858</strain>
    </source>
</reference>
<dbReference type="PANTHER" id="PTHR43016">
    <property type="entry name" value="PRESEQUENCE PROTEASE"/>
    <property type="match status" value="1"/>
</dbReference>
<dbReference type="Gene3D" id="3.30.830.10">
    <property type="entry name" value="Metalloenzyme, LuxS/M16 peptidase-like"/>
    <property type="match status" value="4"/>
</dbReference>
<dbReference type="RefSeq" id="WP_139080842.1">
    <property type="nucleotide sequence ID" value="NZ_VDFV01000005.1"/>
</dbReference>
<dbReference type="InterPro" id="IPR011249">
    <property type="entry name" value="Metalloenz_LuxS/M16"/>
</dbReference>
<dbReference type="EMBL" id="VDFV01000005">
    <property type="protein sequence ID" value="TNC72963.1"/>
    <property type="molecule type" value="Genomic_DNA"/>
</dbReference>
<dbReference type="OrthoDB" id="9762027at2"/>
<protein>
    <recommendedName>
        <fullName evidence="1">Peptidase M16C associated domain-containing protein</fullName>
    </recommendedName>
</protein>
<dbReference type="InterPro" id="IPR011765">
    <property type="entry name" value="Pept_M16_N"/>
</dbReference>
<name>A0A5C4NE98_9RHOB</name>
<evidence type="ECO:0000313" key="2">
    <source>
        <dbReference type="EMBL" id="TNC72963.1"/>
    </source>
</evidence>
<dbReference type="InterPro" id="IPR013578">
    <property type="entry name" value="Peptidase_M16C_assoc"/>
</dbReference>
<dbReference type="Pfam" id="PF22516">
    <property type="entry name" value="PreP_C"/>
    <property type="match status" value="1"/>
</dbReference>
<dbReference type="SMART" id="SM01264">
    <property type="entry name" value="M16C_associated"/>
    <property type="match status" value="1"/>
</dbReference>
<gene>
    <name evidence="2" type="ORF">FHG71_06585</name>
</gene>